<dbReference type="KEGG" id="bcai:K788_0003477"/>
<reference evidence="2 3" key="1">
    <citation type="journal article" date="2014" name="Genome Announc.">
        <title>Draft Genome Sequence of the Haloacid-Degrading Burkholderia caribensis Strain MBA4.</title>
        <authorList>
            <person name="Pan Y."/>
            <person name="Kong K.F."/>
            <person name="Tsang J.S."/>
        </authorList>
    </citation>
    <scope>NUCLEOTIDE SEQUENCE [LARGE SCALE GENOMIC DNA]</scope>
    <source>
        <strain evidence="2 3">MBA4</strain>
    </source>
</reference>
<name>A0A0P0R597_9BURK</name>
<protein>
    <submittedName>
        <fullName evidence="2">Uncharacterized protein</fullName>
    </submittedName>
</protein>
<sequence>MKTTPDCTQLARCNSETDACRRGDRGCCAAVRKSGFRGDARVGHAAICSGAVPGLGRRPAGKFSRATGKPGGPESQANRRRAGRRFADVPEVASCLNPLTGFIPLS</sequence>
<dbReference type="EMBL" id="CP012746">
    <property type="protein sequence ID" value="ALL63427.1"/>
    <property type="molecule type" value="Genomic_DNA"/>
</dbReference>
<organism evidence="2 3">
    <name type="scientific">Paraburkholderia caribensis MBA4</name>
    <dbReference type="NCBI Taxonomy" id="1323664"/>
    <lineage>
        <taxon>Bacteria</taxon>
        <taxon>Pseudomonadati</taxon>
        <taxon>Pseudomonadota</taxon>
        <taxon>Betaproteobacteria</taxon>
        <taxon>Burkholderiales</taxon>
        <taxon>Burkholderiaceae</taxon>
        <taxon>Paraburkholderia</taxon>
    </lineage>
</organism>
<accession>A0A0P0R597</accession>
<feature type="region of interest" description="Disordered" evidence="1">
    <location>
        <begin position="54"/>
        <end position="85"/>
    </location>
</feature>
<proteinExistence type="predicted"/>
<gene>
    <name evidence="2" type="ORF">K788_0003477</name>
</gene>
<dbReference type="AlphaFoldDB" id="A0A0P0R597"/>
<dbReference type="Proteomes" id="UP000019146">
    <property type="component" value="Chromosome 1"/>
</dbReference>
<evidence type="ECO:0000313" key="3">
    <source>
        <dbReference type="Proteomes" id="UP000019146"/>
    </source>
</evidence>
<evidence type="ECO:0000313" key="2">
    <source>
        <dbReference type="EMBL" id="ALL63427.1"/>
    </source>
</evidence>
<evidence type="ECO:0000256" key="1">
    <source>
        <dbReference type="SAM" id="MobiDB-lite"/>
    </source>
</evidence>